<gene>
    <name evidence="1" type="ORF">BN9_100830</name>
</gene>
<evidence type="ECO:0000313" key="1">
    <source>
        <dbReference type="EMBL" id="CCI48874.1"/>
    </source>
</evidence>
<sequence length="181" mass="21190">MKQIKQILLQFHFCSYPPSPYFLICGPSRLDDIPLLSCFLPGSSSCERTQIGWWRRVEYFQQDKTVLLQECLYTRCVALREEVVHLDNLINWQPSFFRFQLYYHENARLTQYLIQSSSELRFPRPNVKMVIFTCVHFALSIFFMNSSRTCVEAEKVNLKGGKSLVLLKTMNSAEIAIAEPF</sequence>
<dbReference type="AlphaFoldDB" id="A0A024GQ04"/>
<protein>
    <submittedName>
        <fullName evidence="1">Uncharacterized protein</fullName>
    </submittedName>
</protein>
<dbReference type="InParanoid" id="A0A024GQ04"/>
<organism evidence="1 2">
    <name type="scientific">Albugo candida</name>
    <dbReference type="NCBI Taxonomy" id="65357"/>
    <lineage>
        <taxon>Eukaryota</taxon>
        <taxon>Sar</taxon>
        <taxon>Stramenopiles</taxon>
        <taxon>Oomycota</taxon>
        <taxon>Peronosporomycetes</taxon>
        <taxon>Albuginales</taxon>
        <taxon>Albuginaceae</taxon>
        <taxon>Albugo</taxon>
    </lineage>
</organism>
<dbReference type="EMBL" id="CAIX01000253">
    <property type="protein sequence ID" value="CCI48874.1"/>
    <property type="molecule type" value="Genomic_DNA"/>
</dbReference>
<accession>A0A024GQ04</accession>
<dbReference type="Proteomes" id="UP000053237">
    <property type="component" value="Unassembled WGS sequence"/>
</dbReference>
<proteinExistence type="predicted"/>
<name>A0A024GQ04_9STRA</name>
<comment type="caution">
    <text evidence="1">The sequence shown here is derived from an EMBL/GenBank/DDBJ whole genome shotgun (WGS) entry which is preliminary data.</text>
</comment>
<keyword evidence="2" id="KW-1185">Reference proteome</keyword>
<reference evidence="1 2" key="1">
    <citation type="submission" date="2012-05" db="EMBL/GenBank/DDBJ databases">
        <title>Recombination and specialization in a pathogen metapopulation.</title>
        <authorList>
            <person name="Gardiner A."/>
            <person name="Kemen E."/>
            <person name="Schultz-Larsen T."/>
            <person name="MacLean D."/>
            <person name="Van Oosterhout C."/>
            <person name="Jones J.D.G."/>
        </authorList>
    </citation>
    <scope>NUCLEOTIDE SEQUENCE [LARGE SCALE GENOMIC DNA]</scope>
    <source>
        <strain evidence="1 2">Ac Nc2</strain>
    </source>
</reference>
<evidence type="ECO:0000313" key="2">
    <source>
        <dbReference type="Proteomes" id="UP000053237"/>
    </source>
</evidence>